<dbReference type="InterPro" id="IPR036737">
    <property type="entry name" value="OmpA-like_sf"/>
</dbReference>
<keyword evidence="1" id="KW-0472">Membrane</keyword>
<dbReference type="SUPFAM" id="SSF103088">
    <property type="entry name" value="OmpA-like"/>
    <property type="match status" value="1"/>
</dbReference>
<dbReference type="AlphaFoldDB" id="A0A2W5FAS5"/>
<comment type="caution">
    <text evidence="3">The sequence shown here is derived from an EMBL/GenBank/DDBJ whole genome shotgun (WGS) entry which is preliminary data.</text>
</comment>
<dbReference type="InterPro" id="IPR050330">
    <property type="entry name" value="Bact_OuterMem_StrucFunc"/>
</dbReference>
<feature type="non-terminal residue" evidence="3">
    <location>
        <position position="1"/>
    </location>
</feature>
<evidence type="ECO:0000256" key="1">
    <source>
        <dbReference type="PROSITE-ProRule" id="PRU00473"/>
    </source>
</evidence>
<name>A0A2W5FAS5_9SPHI</name>
<reference evidence="3 4" key="1">
    <citation type="submission" date="2017-11" db="EMBL/GenBank/DDBJ databases">
        <title>Infants hospitalized years apart are colonized by the same room-sourced microbial strains.</title>
        <authorList>
            <person name="Brooks B."/>
            <person name="Olm M.R."/>
            <person name="Firek B.A."/>
            <person name="Baker R."/>
            <person name="Thomas B.C."/>
            <person name="Morowitz M.J."/>
            <person name="Banfield J.F."/>
        </authorList>
    </citation>
    <scope>NUCLEOTIDE SEQUENCE [LARGE SCALE GENOMIC DNA]</scope>
    <source>
        <strain evidence="3">S2_009_000_R2_76</strain>
    </source>
</reference>
<dbReference type="Pfam" id="PF00691">
    <property type="entry name" value="OmpA"/>
    <property type="match status" value="1"/>
</dbReference>
<proteinExistence type="predicted"/>
<dbReference type="InterPro" id="IPR006665">
    <property type="entry name" value="OmpA-like"/>
</dbReference>
<gene>
    <name evidence="3" type="ORF">DI598_04685</name>
</gene>
<dbReference type="GO" id="GO:0016020">
    <property type="term" value="C:membrane"/>
    <property type="evidence" value="ECO:0007669"/>
    <property type="project" value="UniProtKB-UniRule"/>
</dbReference>
<dbReference type="CDD" id="cd07185">
    <property type="entry name" value="OmpA_C-like"/>
    <property type="match status" value="1"/>
</dbReference>
<sequence length="150" mass="16697">NDTNREQKTIPIPEVQPEVAKLLTVPDDTVPNNDTSNVRFASSKEDVNNAELKANSEPELQKIAKVIKEKGKKTIFIIGCPDASGDDEDYNLQLSFKRADAVKTWLLQHGLTSYDFQIEGRDQVDDIISGKSTEKNNDNQGLKIIIVKGK</sequence>
<evidence type="ECO:0000313" key="3">
    <source>
        <dbReference type="EMBL" id="PZP50807.1"/>
    </source>
</evidence>
<protein>
    <recommendedName>
        <fullName evidence="2">OmpA-like domain-containing protein</fullName>
    </recommendedName>
</protein>
<feature type="domain" description="OmpA-like" evidence="2">
    <location>
        <begin position="27"/>
        <end position="150"/>
    </location>
</feature>
<accession>A0A2W5FAS5</accession>
<dbReference type="EMBL" id="QFOI01000052">
    <property type="protein sequence ID" value="PZP50807.1"/>
    <property type="molecule type" value="Genomic_DNA"/>
</dbReference>
<dbReference type="Gene3D" id="3.30.1330.60">
    <property type="entry name" value="OmpA-like domain"/>
    <property type="match status" value="1"/>
</dbReference>
<dbReference type="PROSITE" id="PS51123">
    <property type="entry name" value="OMPA_2"/>
    <property type="match status" value="1"/>
</dbReference>
<dbReference type="Proteomes" id="UP000249645">
    <property type="component" value="Unassembled WGS sequence"/>
</dbReference>
<dbReference type="PANTHER" id="PTHR30329:SF21">
    <property type="entry name" value="LIPOPROTEIN YIAD-RELATED"/>
    <property type="match status" value="1"/>
</dbReference>
<organism evidence="3 4">
    <name type="scientific">Pseudopedobacter saltans</name>
    <dbReference type="NCBI Taxonomy" id="151895"/>
    <lineage>
        <taxon>Bacteria</taxon>
        <taxon>Pseudomonadati</taxon>
        <taxon>Bacteroidota</taxon>
        <taxon>Sphingobacteriia</taxon>
        <taxon>Sphingobacteriales</taxon>
        <taxon>Sphingobacteriaceae</taxon>
        <taxon>Pseudopedobacter</taxon>
    </lineage>
</organism>
<dbReference type="PANTHER" id="PTHR30329">
    <property type="entry name" value="STATOR ELEMENT OF FLAGELLAR MOTOR COMPLEX"/>
    <property type="match status" value="1"/>
</dbReference>
<evidence type="ECO:0000259" key="2">
    <source>
        <dbReference type="PROSITE" id="PS51123"/>
    </source>
</evidence>
<evidence type="ECO:0000313" key="4">
    <source>
        <dbReference type="Proteomes" id="UP000249645"/>
    </source>
</evidence>